<keyword evidence="3" id="KW-1185">Reference proteome</keyword>
<accession>A0ABN8HQE0</accession>
<name>A0ABN8HQE0_9NEOP</name>
<proteinExistence type="predicted"/>
<dbReference type="Proteomes" id="UP000837857">
    <property type="component" value="Chromosome 1"/>
</dbReference>
<dbReference type="EMBL" id="OW152813">
    <property type="protein sequence ID" value="CAH2035793.1"/>
    <property type="molecule type" value="Genomic_DNA"/>
</dbReference>
<evidence type="ECO:0000313" key="2">
    <source>
        <dbReference type="EMBL" id="CAH2035793.1"/>
    </source>
</evidence>
<reference evidence="2" key="1">
    <citation type="submission" date="2022-03" db="EMBL/GenBank/DDBJ databases">
        <authorList>
            <person name="Martin H S."/>
        </authorList>
    </citation>
    <scope>NUCLEOTIDE SEQUENCE</scope>
</reference>
<sequence>MASSVVGRFSLGSREDRLERQVRRGRGVSRAGGGGGGPAQHVAGGVHVASERLLGIGCVSAATIEFAQFDTGLARPRCWSVRPLDRHGYIDMGTDSSRPPWDLAGYCTPDSSDRLFLSPPAPLPPMPYRVPSCCHYSGTLQSQVLDGAAALPQCKPSGSALIFIIILEPFYCCVHCLF</sequence>
<feature type="region of interest" description="Disordered" evidence="1">
    <location>
        <begin position="20"/>
        <end position="42"/>
    </location>
</feature>
<protein>
    <submittedName>
        <fullName evidence="2">Uncharacterized protein</fullName>
    </submittedName>
</protein>
<gene>
    <name evidence="2" type="ORF">IPOD504_LOCUS705</name>
</gene>
<organism evidence="2 3">
    <name type="scientific">Iphiclides podalirius</name>
    <name type="common">scarce swallowtail</name>
    <dbReference type="NCBI Taxonomy" id="110791"/>
    <lineage>
        <taxon>Eukaryota</taxon>
        <taxon>Metazoa</taxon>
        <taxon>Ecdysozoa</taxon>
        <taxon>Arthropoda</taxon>
        <taxon>Hexapoda</taxon>
        <taxon>Insecta</taxon>
        <taxon>Pterygota</taxon>
        <taxon>Neoptera</taxon>
        <taxon>Endopterygota</taxon>
        <taxon>Lepidoptera</taxon>
        <taxon>Glossata</taxon>
        <taxon>Ditrysia</taxon>
        <taxon>Papilionoidea</taxon>
        <taxon>Papilionidae</taxon>
        <taxon>Papilioninae</taxon>
        <taxon>Iphiclides</taxon>
    </lineage>
</organism>
<feature type="non-terminal residue" evidence="2">
    <location>
        <position position="1"/>
    </location>
</feature>
<evidence type="ECO:0000256" key="1">
    <source>
        <dbReference type="SAM" id="MobiDB-lite"/>
    </source>
</evidence>
<evidence type="ECO:0000313" key="3">
    <source>
        <dbReference type="Proteomes" id="UP000837857"/>
    </source>
</evidence>